<gene>
    <name evidence="5" type="primary">coaE</name>
    <name evidence="7" type="ORF">DBT_1825</name>
</gene>
<dbReference type="EC" id="2.7.1.24" evidence="5 6"/>
<comment type="subcellular location">
    <subcellularLocation>
        <location evidence="5">Cytoplasm</location>
    </subcellularLocation>
</comment>
<dbReference type="CDD" id="cd02022">
    <property type="entry name" value="DPCK"/>
    <property type="match status" value="1"/>
</dbReference>
<keyword evidence="5" id="KW-0808">Transferase</keyword>
<dbReference type="STRING" id="1156395.DBT_1825"/>
<dbReference type="RefSeq" id="WP_083186729.1">
    <property type="nucleotide sequence ID" value="NZ_MAGO01000009.1"/>
</dbReference>
<dbReference type="Proteomes" id="UP000093080">
    <property type="component" value="Unassembled WGS sequence"/>
</dbReference>
<keyword evidence="5" id="KW-0963">Cytoplasm</keyword>
<dbReference type="Gene3D" id="3.40.50.300">
    <property type="entry name" value="P-loop containing nucleotide triphosphate hydrolases"/>
    <property type="match status" value="1"/>
</dbReference>
<evidence type="ECO:0000256" key="1">
    <source>
        <dbReference type="ARBA" id="ARBA00009018"/>
    </source>
</evidence>
<keyword evidence="8" id="KW-1185">Reference proteome</keyword>
<comment type="pathway">
    <text evidence="5">Cofactor biosynthesis; coenzyme A biosynthesis; CoA from (R)-pantothenate: step 5/5.</text>
</comment>
<dbReference type="NCBIfam" id="TIGR00152">
    <property type="entry name" value="dephospho-CoA kinase"/>
    <property type="match status" value="1"/>
</dbReference>
<dbReference type="UniPathway" id="UPA00241">
    <property type="reaction ID" value="UER00356"/>
</dbReference>
<evidence type="ECO:0000256" key="3">
    <source>
        <dbReference type="ARBA" id="ARBA00022840"/>
    </source>
</evidence>
<reference evidence="7 8" key="1">
    <citation type="submission" date="2016-06" db="EMBL/GenBank/DDBJ databases">
        <title>Respiratory ammonification of nitrate coupled to the oxidation of elemental sulfur in deep-sea autotrophic thermophilic bacteria.</title>
        <authorList>
            <person name="Slobodkina G.B."/>
            <person name="Mardanov A.V."/>
            <person name="Ravin N.V."/>
            <person name="Frolova A.A."/>
            <person name="Viryasiv M.B."/>
            <person name="Chernyh N.A."/>
            <person name="Bonch-Osmolovskaya E.A."/>
            <person name="Slobodkin A.I."/>
        </authorList>
    </citation>
    <scope>NUCLEOTIDE SEQUENCE [LARGE SCALE GENOMIC DNA]</scope>
    <source>
        <strain evidence="7 8">S69</strain>
    </source>
</reference>
<organism evidence="7 8">
    <name type="scientific">Dissulfuribacter thermophilus</name>
    <dbReference type="NCBI Taxonomy" id="1156395"/>
    <lineage>
        <taxon>Bacteria</taxon>
        <taxon>Pseudomonadati</taxon>
        <taxon>Thermodesulfobacteriota</taxon>
        <taxon>Dissulfuribacteria</taxon>
        <taxon>Dissulfuribacterales</taxon>
        <taxon>Dissulfuribacteraceae</taxon>
        <taxon>Dissulfuribacter</taxon>
    </lineage>
</organism>
<evidence type="ECO:0000256" key="5">
    <source>
        <dbReference type="HAMAP-Rule" id="MF_00376"/>
    </source>
</evidence>
<dbReference type="OrthoDB" id="9812943at2"/>
<dbReference type="PANTHER" id="PTHR10695">
    <property type="entry name" value="DEPHOSPHO-COA KINASE-RELATED"/>
    <property type="match status" value="1"/>
</dbReference>
<accession>A0A1B9F4L7</accession>
<evidence type="ECO:0000256" key="6">
    <source>
        <dbReference type="NCBIfam" id="TIGR00152"/>
    </source>
</evidence>
<comment type="caution">
    <text evidence="7">The sequence shown here is derived from an EMBL/GenBank/DDBJ whole genome shotgun (WGS) entry which is preliminary data.</text>
</comment>
<keyword evidence="5 7" id="KW-0418">Kinase</keyword>
<proteinExistence type="inferred from homology"/>
<comment type="function">
    <text evidence="5">Catalyzes the phosphorylation of the 3'-hydroxyl group of dephosphocoenzyme A to form coenzyme A.</text>
</comment>
<dbReference type="InterPro" id="IPR001977">
    <property type="entry name" value="Depp_CoAkinase"/>
</dbReference>
<evidence type="ECO:0000313" key="7">
    <source>
        <dbReference type="EMBL" id="OCC14765.1"/>
    </source>
</evidence>
<dbReference type="GO" id="GO:0004140">
    <property type="term" value="F:dephospho-CoA kinase activity"/>
    <property type="evidence" value="ECO:0007669"/>
    <property type="project" value="UniProtKB-UniRule"/>
</dbReference>
<dbReference type="InterPro" id="IPR027417">
    <property type="entry name" value="P-loop_NTPase"/>
</dbReference>
<dbReference type="PATRIC" id="fig|1156395.6.peg.1840"/>
<name>A0A1B9F4L7_9BACT</name>
<keyword evidence="2 5" id="KW-0547">Nucleotide-binding</keyword>
<evidence type="ECO:0000313" key="8">
    <source>
        <dbReference type="Proteomes" id="UP000093080"/>
    </source>
</evidence>
<sequence>MLKKDSFKGSMLFLVGLTGGIGTGKSTVLAGLKTRGFSCIDVDKYAKDALRKGTSCYERVVALFGPSILLPNGEINRACLRDIILQDAQKRRLLEDIVHPQVLSDLEAQIKAYVEQGIGIVVVEVPLLYEVGWQSLFACVVCVVSREETALRRLMRRHNVDEETAKTWLRTQIPIQEKAKMADFVVANDGSIEELEEKVEALAKWIKKEYKDCVAVF</sequence>
<dbReference type="AlphaFoldDB" id="A0A1B9F4L7"/>
<comment type="similarity">
    <text evidence="1 5">Belongs to the CoaE family.</text>
</comment>
<comment type="catalytic activity">
    <reaction evidence="5">
        <text>3'-dephospho-CoA + ATP = ADP + CoA + H(+)</text>
        <dbReference type="Rhea" id="RHEA:18245"/>
        <dbReference type="ChEBI" id="CHEBI:15378"/>
        <dbReference type="ChEBI" id="CHEBI:30616"/>
        <dbReference type="ChEBI" id="CHEBI:57287"/>
        <dbReference type="ChEBI" id="CHEBI:57328"/>
        <dbReference type="ChEBI" id="CHEBI:456216"/>
        <dbReference type="EC" id="2.7.1.24"/>
    </reaction>
</comment>
<evidence type="ECO:0000256" key="2">
    <source>
        <dbReference type="ARBA" id="ARBA00022741"/>
    </source>
</evidence>
<feature type="binding site" evidence="5">
    <location>
        <begin position="22"/>
        <end position="27"/>
    </location>
    <ligand>
        <name>ATP</name>
        <dbReference type="ChEBI" id="CHEBI:30616"/>
    </ligand>
</feature>
<dbReference type="HAMAP" id="MF_00376">
    <property type="entry name" value="Dephospho_CoA_kinase"/>
    <property type="match status" value="1"/>
</dbReference>
<dbReference type="PROSITE" id="PS51219">
    <property type="entry name" value="DPCK"/>
    <property type="match status" value="1"/>
</dbReference>
<keyword evidence="3 5" id="KW-0067">ATP-binding</keyword>
<dbReference type="SUPFAM" id="SSF52540">
    <property type="entry name" value="P-loop containing nucleoside triphosphate hydrolases"/>
    <property type="match status" value="1"/>
</dbReference>
<dbReference type="GO" id="GO:0005737">
    <property type="term" value="C:cytoplasm"/>
    <property type="evidence" value="ECO:0007669"/>
    <property type="project" value="UniProtKB-SubCell"/>
</dbReference>
<dbReference type="PANTHER" id="PTHR10695:SF46">
    <property type="entry name" value="BIFUNCTIONAL COENZYME A SYNTHASE-RELATED"/>
    <property type="match status" value="1"/>
</dbReference>
<dbReference type="EMBL" id="MAGO01000009">
    <property type="protein sequence ID" value="OCC14765.1"/>
    <property type="molecule type" value="Genomic_DNA"/>
</dbReference>
<protein>
    <recommendedName>
        <fullName evidence="5 6">Dephospho-CoA kinase</fullName>
        <ecNumber evidence="5 6">2.7.1.24</ecNumber>
    </recommendedName>
    <alternativeName>
        <fullName evidence="5">Dephosphocoenzyme A kinase</fullName>
    </alternativeName>
</protein>
<dbReference type="GO" id="GO:0005524">
    <property type="term" value="F:ATP binding"/>
    <property type="evidence" value="ECO:0007669"/>
    <property type="project" value="UniProtKB-UniRule"/>
</dbReference>
<evidence type="ECO:0000256" key="4">
    <source>
        <dbReference type="ARBA" id="ARBA00022993"/>
    </source>
</evidence>
<keyword evidence="4 5" id="KW-0173">Coenzyme A biosynthesis</keyword>
<dbReference type="GO" id="GO:0015937">
    <property type="term" value="P:coenzyme A biosynthetic process"/>
    <property type="evidence" value="ECO:0007669"/>
    <property type="project" value="UniProtKB-UniRule"/>
</dbReference>
<dbReference type="Pfam" id="PF01121">
    <property type="entry name" value="CoaE"/>
    <property type="match status" value="1"/>
</dbReference>